<evidence type="ECO:0000313" key="2">
    <source>
        <dbReference type="EMBL" id="CAF4730161.1"/>
    </source>
</evidence>
<dbReference type="EMBL" id="CAJOBI010132242">
    <property type="protein sequence ID" value="CAF4730161.1"/>
    <property type="molecule type" value="Genomic_DNA"/>
</dbReference>
<dbReference type="EMBL" id="CAJOBH010090198">
    <property type="protein sequence ID" value="CAF4561235.1"/>
    <property type="molecule type" value="Genomic_DNA"/>
</dbReference>
<sequence>MNTINEQPSMIIYEEDEDEIEEEENNELSLNNIILQNAVGKLVSNILILALEQVNHAYNQIDHFVDQILS</sequence>
<dbReference type="Proteomes" id="UP000681967">
    <property type="component" value="Unassembled WGS sequence"/>
</dbReference>
<evidence type="ECO:0000313" key="4">
    <source>
        <dbReference type="Proteomes" id="UP000681967"/>
    </source>
</evidence>
<comment type="caution">
    <text evidence="1">The sequence shown here is derived from an EMBL/GenBank/DDBJ whole genome shotgun (WGS) entry which is preliminary data.</text>
</comment>
<dbReference type="EMBL" id="CAJOBJ010135496">
    <property type="protein sequence ID" value="CAF4740165.1"/>
    <property type="molecule type" value="Genomic_DNA"/>
</dbReference>
<dbReference type="Proteomes" id="UP000676336">
    <property type="component" value="Unassembled WGS sequence"/>
</dbReference>
<protein>
    <submittedName>
        <fullName evidence="1">Uncharacterized protein</fullName>
    </submittedName>
</protein>
<feature type="non-terminal residue" evidence="1">
    <location>
        <position position="70"/>
    </location>
</feature>
<name>A0A8S2YGJ5_9BILA</name>
<evidence type="ECO:0000313" key="1">
    <source>
        <dbReference type="EMBL" id="CAF4561235.1"/>
    </source>
</evidence>
<dbReference type="AlphaFoldDB" id="A0A8S2YGJ5"/>
<evidence type="ECO:0000313" key="3">
    <source>
        <dbReference type="EMBL" id="CAF4740165.1"/>
    </source>
</evidence>
<reference evidence="1" key="1">
    <citation type="submission" date="2021-02" db="EMBL/GenBank/DDBJ databases">
        <authorList>
            <person name="Nowell W R."/>
        </authorList>
    </citation>
    <scope>NUCLEOTIDE SEQUENCE</scope>
</reference>
<proteinExistence type="predicted"/>
<dbReference type="Proteomes" id="UP000681720">
    <property type="component" value="Unassembled WGS sequence"/>
</dbReference>
<accession>A0A8S2YGJ5</accession>
<organism evidence="1 4">
    <name type="scientific">Rotaria magnacalcarata</name>
    <dbReference type="NCBI Taxonomy" id="392030"/>
    <lineage>
        <taxon>Eukaryota</taxon>
        <taxon>Metazoa</taxon>
        <taxon>Spiralia</taxon>
        <taxon>Gnathifera</taxon>
        <taxon>Rotifera</taxon>
        <taxon>Eurotatoria</taxon>
        <taxon>Bdelloidea</taxon>
        <taxon>Philodinida</taxon>
        <taxon>Philodinidae</taxon>
        <taxon>Rotaria</taxon>
    </lineage>
</organism>
<gene>
    <name evidence="1" type="ORF">BYL167_LOCUS38517</name>
    <name evidence="3" type="ORF">GIL414_LOCUS44684</name>
    <name evidence="2" type="ORF">SMN809_LOCUS44231</name>
</gene>